<evidence type="ECO:0000256" key="1">
    <source>
        <dbReference type="SAM" id="Phobius"/>
    </source>
</evidence>
<evidence type="ECO:0000313" key="3">
    <source>
        <dbReference type="Proteomes" id="UP001055336"/>
    </source>
</evidence>
<dbReference type="Proteomes" id="UP001055336">
    <property type="component" value="Chromosome"/>
</dbReference>
<feature type="transmembrane region" description="Helical" evidence="1">
    <location>
        <begin position="70"/>
        <end position="96"/>
    </location>
</feature>
<evidence type="ECO:0000313" key="2">
    <source>
        <dbReference type="EMBL" id="UMB67483.1"/>
    </source>
</evidence>
<accession>A0ABY3VDF2</accession>
<dbReference type="InterPro" id="IPR007313">
    <property type="entry name" value="FxsA"/>
</dbReference>
<sequence length="160" mass="16639">MVSRLFLVYVVAELAVVAALASTIGLGWTLLVVLAAFAGGLALAGSQLKAQLNRLRSGLNTDQPTLAADGMAVALGTLLVVMPGLLTSVAGLLLLLPPTRAVARPLLSTVALRGLGRRVPLITVYGVGAHRRPPRPDYIDGEVIDVTDVDSPALPHPRPE</sequence>
<keyword evidence="1" id="KW-1133">Transmembrane helix</keyword>
<feature type="transmembrane region" description="Helical" evidence="1">
    <location>
        <begin position="6"/>
        <end position="24"/>
    </location>
</feature>
<reference evidence="2" key="1">
    <citation type="submission" date="2022-08" db="EMBL/GenBank/DDBJ databases">
        <title>Whole genome sequencing of non-tuberculosis mycobacteria type-strains.</title>
        <authorList>
            <person name="Igarashi Y."/>
            <person name="Osugi A."/>
            <person name="Mitarai S."/>
        </authorList>
    </citation>
    <scope>NUCLEOTIDE SEQUENCE</scope>
    <source>
        <strain evidence="2">DSM 45127</strain>
    </source>
</reference>
<gene>
    <name evidence="2" type="primary">fxsA</name>
    <name evidence="2" type="ORF">MKK62_13170</name>
</gene>
<name>A0ABY3VDF2_9MYCO</name>
<organism evidence="2 3">
    <name type="scientific">Mycobacterium paraterrae</name>
    <dbReference type="NCBI Taxonomy" id="577492"/>
    <lineage>
        <taxon>Bacteria</taxon>
        <taxon>Bacillati</taxon>
        <taxon>Actinomycetota</taxon>
        <taxon>Actinomycetes</taxon>
        <taxon>Mycobacteriales</taxon>
        <taxon>Mycobacteriaceae</taxon>
        <taxon>Mycobacterium</taxon>
    </lineage>
</organism>
<keyword evidence="1" id="KW-0472">Membrane</keyword>
<keyword evidence="1" id="KW-0812">Transmembrane</keyword>
<keyword evidence="3" id="KW-1185">Reference proteome</keyword>
<dbReference type="NCBIfam" id="NF008528">
    <property type="entry name" value="PRK11463.1-2"/>
    <property type="match status" value="1"/>
</dbReference>
<dbReference type="EMBL" id="CP092488">
    <property type="protein sequence ID" value="UMB67483.1"/>
    <property type="molecule type" value="Genomic_DNA"/>
</dbReference>
<dbReference type="Pfam" id="PF04186">
    <property type="entry name" value="FxsA"/>
    <property type="match status" value="1"/>
</dbReference>
<dbReference type="RefSeq" id="WP_240257945.1">
    <property type="nucleotide sequence ID" value="NZ_CP092488.2"/>
</dbReference>
<proteinExistence type="predicted"/>
<dbReference type="PANTHER" id="PTHR35335">
    <property type="entry name" value="UPF0716 PROTEIN FXSA"/>
    <property type="match status" value="1"/>
</dbReference>
<protein>
    <submittedName>
        <fullName evidence="2">Membrane protein FxsA</fullName>
    </submittedName>
</protein>
<dbReference type="PANTHER" id="PTHR35335:SF1">
    <property type="entry name" value="UPF0716 PROTEIN FXSA"/>
    <property type="match status" value="1"/>
</dbReference>